<dbReference type="EMBL" id="VCAU01000010">
    <property type="protein sequence ID" value="KAF9892816.1"/>
    <property type="molecule type" value="Genomic_DNA"/>
</dbReference>
<dbReference type="Proteomes" id="UP001194746">
    <property type="component" value="Unassembled WGS sequence"/>
</dbReference>
<proteinExistence type="predicted"/>
<comment type="caution">
    <text evidence="1">The sequence shown here is derived from an EMBL/GenBank/DDBJ whole genome shotgun (WGS) entry which is preliminary data.</text>
</comment>
<dbReference type="AlphaFoldDB" id="A0AAD4CU83"/>
<organism evidence="1 2">
    <name type="scientific">Aspergillus nanangensis</name>
    <dbReference type="NCBI Taxonomy" id="2582783"/>
    <lineage>
        <taxon>Eukaryota</taxon>
        <taxon>Fungi</taxon>
        <taxon>Dikarya</taxon>
        <taxon>Ascomycota</taxon>
        <taxon>Pezizomycotina</taxon>
        <taxon>Eurotiomycetes</taxon>
        <taxon>Eurotiomycetidae</taxon>
        <taxon>Eurotiales</taxon>
        <taxon>Aspergillaceae</taxon>
        <taxon>Aspergillus</taxon>
        <taxon>Aspergillus subgen. Circumdati</taxon>
    </lineage>
</organism>
<keyword evidence="2" id="KW-1185">Reference proteome</keyword>
<evidence type="ECO:0000313" key="1">
    <source>
        <dbReference type="EMBL" id="KAF9892816.1"/>
    </source>
</evidence>
<reference evidence="1" key="1">
    <citation type="journal article" date="2019" name="Beilstein J. Org. Chem.">
        <title>Nanangenines: drimane sesquiterpenoids as the dominant metabolite cohort of a novel Australian fungus, Aspergillus nanangensis.</title>
        <authorList>
            <person name="Lacey H.J."/>
            <person name="Gilchrist C.L.M."/>
            <person name="Crombie A."/>
            <person name="Kalaitzis J.A."/>
            <person name="Vuong D."/>
            <person name="Rutledge P.J."/>
            <person name="Turner P."/>
            <person name="Pitt J.I."/>
            <person name="Lacey E."/>
            <person name="Chooi Y.H."/>
            <person name="Piggott A.M."/>
        </authorList>
    </citation>
    <scope>NUCLEOTIDE SEQUENCE</scope>
    <source>
        <strain evidence="1">MST-FP2251</strain>
    </source>
</reference>
<sequence length="156" mass="17344">MSSQSINKTISSLCDDFSTGRPLANILSNFTISPPPIALEHGLPQLAPFLGREFTGLDGLQEYFTLIGDLLTIKSMRFDAQDQWVVDIAKGVVCLRGYARFSAKETDQSWDEVFIYRIEGVGNECGEWKVRRYEVWADSGAAYLALKGLLEKDANG</sequence>
<accession>A0AAD4CU83</accession>
<reference evidence="1" key="2">
    <citation type="submission" date="2020-02" db="EMBL/GenBank/DDBJ databases">
        <authorList>
            <person name="Gilchrist C.L.M."/>
            <person name="Chooi Y.-H."/>
        </authorList>
    </citation>
    <scope>NUCLEOTIDE SEQUENCE</scope>
    <source>
        <strain evidence="1">MST-FP2251</strain>
    </source>
</reference>
<evidence type="ECO:0000313" key="2">
    <source>
        <dbReference type="Proteomes" id="UP001194746"/>
    </source>
</evidence>
<gene>
    <name evidence="1" type="ORF">FE257_000405</name>
</gene>
<protein>
    <submittedName>
        <fullName evidence="1">Uncharacterized protein</fullName>
    </submittedName>
</protein>
<name>A0AAD4CU83_ASPNN</name>